<sequence>GEDLARSLVEERVCACVNIVSSVMSIYHWKGKIVTDEESLLIMKTTMNSKQDLWSAIKKKHPYEVPEFVVLPIKWGSQDYLNWISASIEESD</sequence>
<evidence type="ECO:0008006" key="3">
    <source>
        <dbReference type="Google" id="ProtNLM"/>
    </source>
</evidence>
<name>X1DJ98_9ZZZZ</name>
<gene>
    <name evidence="2" type="ORF">S01H4_38312</name>
</gene>
<dbReference type="SUPFAM" id="SSF54913">
    <property type="entry name" value="GlnB-like"/>
    <property type="match status" value="1"/>
</dbReference>
<dbReference type="AlphaFoldDB" id="X1DJ98"/>
<dbReference type="InterPro" id="IPR011322">
    <property type="entry name" value="N-reg_PII-like_a/b"/>
</dbReference>
<dbReference type="GO" id="GO:0010038">
    <property type="term" value="P:response to metal ion"/>
    <property type="evidence" value="ECO:0007669"/>
    <property type="project" value="InterPro"/>
</dbReference>
<protein>
    <recommendedName>
        <fullName evidence="3">Divalent-cation tolerance protein CutA</fullName>
    </recommendedName>
</protein>
<dbReference type="EMBL" id="BART01020657">
    <property type="protein sequence ID" value="GAH05089.1"/>
    <property type="molecule type" value="Genomic_DNA"/>
</dbReference>
<dbReference type="Gene3D" id="3.30.70.120">
    <property type="match status" value="1"/>
</dbReference>
<accession>X1DJ98</accession>
<dbReference type="GO" id="GO:0005507">
    <property type="term" value="F:copper ion binding"/>
    <property type="evidence" value="ECO:0007669"/>
    <property type="project" value="TreeGrafter"/>
</dbReference>
<comment type="caution">
    <text evidence="2">The sequence shown here is derived from an EMBL/GenBank/DDBJ whole genome shotgun (WGS) entry which is preliminary data.</text>
</comment>
<dbReference type="InterPro" id="IPR015867">
    <property type="entry name" value="N-reg_PII/ATP_PRibTrfase_C"/>
</dbReference>
<evidence type="ECO:0000256" key="1">
    <source>
        <dbReference type="ARBA" id="ARBA00010169"/>
    </source>
</evidence>
<organism evidence="2">
    <name type="scientific">marine sediment metagenome</name>
    <dbReference type="NCBI Taxonomy" id="412755"/>
    <lineage>
        <taxon>unclassified sequences</taxon>
        <taxon>metagenomes</taxon>
        <taxon>ecological metagenomes</taxon>
    </lineage>
</organism>
<proteinExistence type="inferred from homology"/>
<dbReference type="Pfam" id="PF03091">
    <property type="entry name" value="CutA1"/>
    <property type="match status" value="1"/>
</dbReference>
<dbReference type="InterPro" id="IPR004323">
    <property type="entry name" value="Ion_tolerance_CutA"/>
</dbReference>
<feature type="non-terminal residue" evidence="2">
    <location>
        <position position="1"/>
    </location>
</feature>
<comment type="similarity">
    <text evidence="1">Belongs to the CutA family.</text>
</comment>
<dbReference type="PANTHER" id="PTHR23419:SF8">
    <property type="entry name" value="FI09726P"/>
    <property type="match status" value="1"/>
</dbReference>
<dbReference type="PANTHER" id="PTHR23419">
    <property type="entry name" value="DIVALENT CATION TOLERANCE CUTA-RELATED"/>
    <property type="match status" value="1"/>
</dbReference>
<evidence type="ECO:0000313" key="2">
    <source>
        <dbReference type="EMBL" id="GAH05089.1"/>
    </source>
</evidence>
<reference evidence="2" key="1">
    <citation type="journal article" date="2014" name="Front. Microbiol.">
        <title>High frequency of phylogenetically diverse reductive dehalogenase-homologous genes in deep subseafloor sedimentary metagenomes.</title>
        <authorList>
            <person name="Kawai M."/>
            <person name="Futagami T."/>
            <person name="Toyoda A."/>
            <person name="Takaki Y."/>
            <person name="Nishi S."/>
            <person name="Hori S."/>
            <person name="Arai W."/>
            <person name="Tsubouchi T."/>
            <person name="Morono Y."/>
            <person name="Uchiyama I."/>
            <person name="Ito T."/>
            <person name="Fujiyama A."/>
            <person name="Inagaki F."/>
            <person name="Takami H."/>
        </authorList>
    </citation>
    <scope>NUCLEOTIDE SEQUENCE</scope>
    <source>
        <strain evidence="2">Expedition CK06-06</strain>
    </source>
</reference>